<dbReference type="GO" id="GO:0017136">
    <property type="term" value="F:histone deacetylase activity, NAD-dependent"/>
    <property type="evidence" value="ECO:0007669"/>
    <property type="project" value="TreeGrafter"/>
</dbReference>
<comment type="caution">
    <text evidence="8">The sequence shown here is derived from an EMBL/GenBank/DDBJ whole genome shotgun (WGS) entry which is preliminary data.</text>
</comment>
<keyword evidence="3" id="KW-0808">Transferase</keyword>
<feature type="domain" description="Deacetylase sirtuin-type" evidence="7">
    <location>
        <begin position="19"/>
        <end position="327"/>
    </location>
</feature>
<name>A0AAD7ELY3_9AGAR</name>
<evidence type="ECO:0000256" key="1">
    <source>
        <dbReference type="ARBA" id="ARBA00004173"/>
    </source>
</evidence>
<keyword evidence="5" id="KW-0496">Mitochondrion</keyword>
<dbReference type="PANTHER" id="PTHR11085:SF10">
    <property type="entry name" value="NAD-DEPENDENT PROTEIN DEACYLASE SIRTUIN-5, MITOCHONDRIAL-RELATED"/>
    <property type="match status" value="1"/>
</dbReference>
<dbReference type="GO" id="GO:0005739">
    <property type="term" value="C:mitochondrion"/>
    <property type="evidence" value="ECO:0007669"/>
    <property type="project" value="UniProtKB-SubCell"/>
</dbReference>
<accession>A0AAD7ELY3</accession>
<gene>
    <name evidence="8" type="ORF">DFH08DRAFT_707479</name>
</gene>
<dbReference type="SUPFAM" id="SSF52467">
    <property type="entry name" value="DHS-like NAD/FAD-binding domain"/>
    <property type="match status" value="1"/>
</dbReference>
<comment type="subcellular location">
    <subcellularLocation>
        <location evidence="1">Mitochondrion</location>
    </subcellularLocation>
</comment>
<dbReference type="EMBL" id="JARIHO010000033">
    <property type="protein sequence ID" value="KAJ7334244.1"/>
    <property type="molecule type" value="Genomic_DNA"/>
</dbReference>
<dbReference type="InterPro" id="IPR026590">
    <property type="entry name" value="Ssirtuin_cat_dom"/>
</dbReference>
<dbReference type="GO" id="GO:0070403">
    <property type="term" value="F:NAD+ binding"/>
    <property type="evidence" value="ECO:0007669"/>
    <property type="project" value="InterPro"/>
</dbReference>
<dbReference type="Pfam" id="PF02146">
    <property type="entry name" value="SIR2"/>
    <property type="match status" value="1"/>
</dbReference>
<dbReference type="Gene3D" id="3.40.50.1220">
    <property type="entry name" value="TPP-binding domain"/>
    <property type="match status" value="1"/>
</dbReference>
<evidence type="ECO:0000256" key="2">
    <source>
        <dbReference type="ARBA" id="ARBA00006924"/>
    </source>
</evidence>
<organism evidence="8 9">
    <name type="scientific">Mycena albidolilacea</name>
    <dbReference type="NCBI Taxonomy" id="1033008"/>
    <lineage>
        <taxon>Eukaryota</taxon>
        <taxon>Fungi</taxon>
        <taxon>Dikarya</taxon>
        <taxon>Basidiomycota</taxon>
        <taxon>Agaricomycotina</taxon>
        <taxon>Agaricomycetes</taxon>
        <taxon>Agaricomycetidae</taxon>
        <taxon>Agaricales</taxon>
        <taxon>Marasmiineae</taxon>
        <taxon>Mycenaceae</taxon>
        <taxon>Mycena</taxon>
    </lineage>
</organism>
<dbReference type="InterPro" id="IPR026591">
    <property type="entry name" value="Sirtuin_cat_small_dom_sf"/>
</dbReference>
<dbReference type="Proteomes" id="UP001218218">
    <property type="component" value="Unassembled WGS sequence"/>
</dbReference>
<comment type="caution">
    <text evidence="6">Lacks conserved residue(s) required for the propagation of feature annotation.</text>
</comment>
<dbReference type="InterPro" id="IPR050134">
    <property type="entry name" value="NAD-dep_sirtuin_deacylases"/>
</dbReference>
<dbReference type="Gene3D" id="3.30.1600.10">
    <property type="entry name" value="SIR2/SIRT2 'Small Domain"/>
    <property type="match status" value="1"/>
</dbReference>
<sequence length="357" mass="39291">MRISVPTIPLLSTRSPAPQRSLQEAVEHVADFLLPGNVTILTGAGVSVDSGIRAYRGNDGRYMNPNYKPLFYHELMDESSAGHAFRQRYWLRSYLGWPAVRDTTPNPTHYSLAALQYAGVAPRLITQNVDGLHHRALDLAPGTKNHSILELHGSLHHVHCKHGHAVNRTTFQNWLSAANPQWKAFADEAERTGNKPRTNPDGDVAIEHLGTSYSSFIVPQCPSCLLEDRINSVHKPEIVFFGESIAQPVKEQSFRDVEEADRLLVIGTTLATYSAFRLLKRAVELGKPVLLLNVGPSRGDAIQEIERIDIASGLIIRDVVRAVLGTTASENPVVAKMLRSGIVKPPEDDTQAQAGVK</sequence>
<evidence type="ECO:0000256" key="5">
    <source>
        <dbReference type="ARBA" id="ARBA00023128"/>
    </source>
</evidence>
<dbReference type="AlphaFoldDB" id="A0AAD7ELY3"/>
<dbReference type="PANTHER" id="PTHR11085">
    <property type="entry name" value="NAD-DEPENDENT PROTEIN DEACYLASE SIRTUIN-5, MITOCHONDRIAL-RELATED"/>
    <property type="match status" value="1"/>
</dbReference>
<protein>
    <submittedName>
        <fullName evidence="8">DHS-like NAD/FAD-binding domain-containing protein</fullName>
    </submittedName>
</protein>
<evidence type="ECO:0000256" key="4">
    <source>
        <dbReference type="ARBA" id="ARBA00023027"/>
    </source>
</evidence>
<keyword evidence="9" id="KW-1185">Reference proteome</keyword>
<dbReference type="InterPro" id="IPR029035">
    <property type="entry name" value="DHS-like_NAD/FAD-binding_dom"/>
</dbReference>
<proteinExistence type="inferred from homology"/>
<evidence type="ECO:0000313" key="9">
    <source>
        <dbReference type="Proteomes" id="UP001218218"/>
    </source>
</evidence>
<evidence type="ECO:0000256" key="3">
    <source>
        <dbReference type="ARBA" id="ARBA00022679"/>
    </source>
</evidence>
<evidence type="ECO:0000256" key="6">
    <source>
        <dbReference type="PROSITE-ProRule" id="PRU00236"/>
    </source>
</evidence>
<keyword evidence="4" id="KW-0520">NAD</keyword>
<dbReference type="InterPro" id="IPR003000">
    <property type="entry name" value="Sirtuin"/>
</dbReference>
<comment type="similarity">
    <text evidence="2">Belongs to the sirtuin family. Class I subfamily.</text>
</comment>
<evidence type="ECO:0000313" key="8">
    <source>
        <dbReference type="EMBL" id="KAJ7334244.1"/>
    </source>
</evidence>
<dbReference type="PROSITE" id="PS50305">
    <property type="entry name" value="SIRTUIN"/>
    <property type="match status" value="1"/>
</dbReference>
<reference evidence="8" key="1">
    <citation type="submission" date="2023-03" db="EMBL/GenBank/DDBJ databases">
        <title>Massive genome expansion in bonnet fungi (Mycena s.s.) driven by repeated elements and novel gene families across ecological guilds.</title>
        <authorList>
            <consortium name="Lawrence Berkeley National Laboratory"/>
            <person name="Harder C.B."/>
            <person name="Miyauchi S."/>
            <person name="Viragh M."/>
            <person name="Kuo A."/>
            <person name="Thoen E."/>
            <person name="Andreopoulos B."/>
            <person name="Lu D."/>
            <person name="Skrede I."/>
            <person name="Drula E."/>
            <person name="Henrissat B."/>
            <person name="Morin E."/>
            <person name="Kohler A."/>
            <person name="Barry K."/>
            <person name="LaButti K."/>
            <person name="Morin E."/>
            <person name="Salamov A."/>
            <person name="Lipzen A."/>
            <person name="Mereny Z."/>
            <person name="Hegedus B."/>
            <person name="Baldrian P."/>
            <person name="Stursova M."/>
            <person name="Weitz H."/>
            <person name="Taylor A."/>
            <person name="Grigoriev I.V."/>
            <person name="Nagy L.G."/>
            <person name="Martin F."/>
            <person name="Kauserud H."/>
        </authorList>
    </citation>
    <scope>NUCLEOTIDE SEQUENCE</scope>
    <source>
        <strain evidence="8">CBHHK002</strain>
    </source>
</reference>
<evidence type="ECO:0000259" key="7">
    <source>
        <dbReference type="PROSITE" id="PS50305"/>
    </source>
</evidence>